<feature type="transmembrane region" description="Helical" evidence="6">
    <location>
        <begin position="507"/>
        <end position="530"/>
    </location>
</feature>
<organism evidence="8 9">
    <name type="scientific">Paroceanicella profunda</name>
    <dbReference type="NCBI Taxonomy" id="2579971"/>
    <lineage>
        <taxon>Bacteria</taxon>
        <taxon>Pseudomonadati</taxon>
        <taxon>Pseudomonadota</taxon>
        <taxon>Alphaproteobacteria</taxon>
        <taxon>Rhodobacterales</taxon>
        <taxon>Paracoccaceae</taxon>
        <taxon>Paroceanicella</taxon>
    </lineage>
</organism>
<protein>
    <recommendedName>
        <fullName evidence="6">Na(+)/H(+) antiporter NhaA</fullName>
    </recommendedName>
    <alternativeName>
        <fullName evidence="6">Sodium/proton antiporter NhaA</fullName>
    </alternativeName>
</protein>
<geneLocation type="plasmid" evidence="9">
    <name>pd4m1c</name>
</geneLocation>
<keyword evidence="4 6" id="KW-1133">Transmembrane helix</keyword>
<dbReference type="GO" id="GO:0005886">
    <property type="term" value="C:plasma membrane"/>
    <property type="evidence" value="ECO:0007669"/>
    <property type="project" value="UniProtKB-SubCell"/>
</dbReference>
<dbReference type="PANTHER" id="PTHR30341">
    <property type="entry name" value="SODIUM ION/PROTON ANTIPORTER NHAA-RELATED"/>
    <property type="match status" value="1"/>
</dbReference>
<dbReference type="PANTHER" id="PTHR30341:SF0">
    <property type="entry name" value="NA(+)_H(+) ANTIPORTER NHAA"/>
    <property type="match status" value="1"/>
</dbReference>
<feature type="transmembrane region" description="Helical" evidence="6">
    <location>
        <begin position="187"/>
        <end position="213"/>
    </location>
</feature>
<reference evidence="8 9" key="1">
    <citation type="submission" date="2019-06" db="EMBL/GenBank/DDBJ databases">
        <title>Genome sequence of Rhodobacteraceae bacterium D4M1.</title>
        <authorList>
            <person name="Cao J."/>
        </authorList>
    </citation>
    <scope>NUCLEOTIDE SEQUENCE [LARGE SCALE GENOMIC DNA]</scope>
    <source>
        <strain evidence="8 9">D4M1</strain>
        <plasmid evidence="9">pd4m1c</plasmid>
    </source>
</reference>
<keyword evidence="2 6" id="KW-1003">Cell membrane</keyword>
<dbReference type="GO" id="GO:0015385">
    <property type="term" value="F:sodium:proton antiporter activity"/>
    <property type="evidence" value="ECO:0007669"/>
    <property type="project" value="UniProtKB-UniRule"/>
</dbReference>
<comment type="function">
    <text evidence="6">Na(+)/H(+) antiporter that extrudes sodium in exchange for external protons.</text>
</comment>
<keyword evidence="6" id="KW-0915">Sodium</keyword>
<keyword evidence="5 6" id="KW-0472">Membrane</keyword>
<feature type="domain" description="DSBA-like thioredoxin" evidence="7">
    <location>
        <begin position="67"/>
        <end position="164"/>
    </location>
</feature>
<dbReference type="InterPro" id="IPR004670">
    <property type="entry name" value="NhaA"/>
</dbReference>
<sequence length="602" mass="64533">MSRDLRDPLDPERDFYVGEPGKGPELVWYVDYTFRHADRGRAVILRAMEYLGETGAVIAIRQNPAGSRRPESECAARAAVASGLQQRFLDMHAALTSHRGSFDRAAMMALARDQGLDMERFEADFDCAETAERIAADKASAARAGGNMTPLLFINGRLYLGAWDEVELIEAVKRPLGLRVRLAADDFFHWAASGGLVLLLATLAALLVANIGLHDAYEQVRDTDFGFTWDGSAFALPLEQWINDGLMAVFFLIVGIEIKRELVDGELSDPARAALPIIGAIGGMAAPALIYTAFNFGTETAHGWGIPMATDIAFTLGLMALLGRHVPTSLKIFVSALAIADDLGAILVIAAFYGDGLETTPLVGAVVVLAVMALLNRTRVYARTPYLILGVVLWGFVHASGLHATLAGVLTAIAIPSRRSGNLHGVAAQTAAVFEAELDDREEERPTVRDGTLSILENALERLREPGVHLQRALESWSTFLILPLFAFFNTGIAIGNASFSISSPEVLGVVCGLAIGKPLGIFTVCWVSVKLGITRLSPEIRWSQMLGAGCLAGVGFTMSIFIAAAAFSGEELEGVKLAILLASTASAAVGMGILWAVRRRN</sequence>
<feature type="transmembrane region" description="Helical" evidence="6">
    <location>
        <begin position="359"/>
        <end position="375"/>
    </location>
</feature>
<name>A0A5B8G5N0_9RHOB</name>
<dbReference type="OrthoDB" id="9808135at2"/>
<dbReference type="Pfam" id="PF01323">
    <property type="entry name" value="DSBA"/>
    <property type="match status" value="1"/>
</dbReference>
<dbReference type="EMBL" id="CP040821">
    <property type="protein sequence ID" value="QDL94652.1"/>
    <property type="molecule type" value="Genomic_DNA"/>
</dbReference>
<dbReference type="Gene3D" id="3.40.30.10">
    <property type="entry name" value="Glutaredoxin"/>
    <property type="match status" value="1"/>
</dbReference>
<dbReference type="GO" id="GO:0006885">
    <property type="term" value="P:regulation of pH"/>
    <property type="evidence" value="ECO:0007669"/>
    <property type="project" value="UniProtKB-UniRule"/>
</dbReference>
<evidence type="ECO:0000313" key="8">
    <source>
        <dbReference type="EMBL" id="QDL94652.1"/>
    </source>
</evidence>
<keyword evidence="6" id="KW-0406">Ion transport</keyword>
<dbReference type="AlphaFoldDB" id="A0A5B8G5N0"/>
<dbReference type="KEGG" id="ppru:FDP22_22555"/>
<evidence type="ECO:0000256" key="4">
    <source>
        <dbReference type="ARBA" id="ARBA00022989"/>
    </source>
</evidence>
<feature type="transmembrane region" description="Helical" evidence="6">
    <location>
        <begin position="542"/>
        <end position="566"/>
    </location>
</feature>
<dbReference type="NCBIfam" id="TIGR00773">
    <property type="entry name" value="NhaA"/>
    <property type="match status" value="1"/>
</dbReference>
<feature type="transmembrane region" description="Helical" evidence="6">
    <location>
        <begin position="330"/>
        <end position="353"/>
    </location>
</feature>
<feature type="transmembrane region" description="Helical" evidence="6">
    <location>
        <begin position="306"/>
        <end position="323"/>
    </location>
</feature>
<keyword evidence="3 6" id="KW-0812">Transmembrane</keyword>
<evidence type="ECO:0000256" key="2">
    <source>
        <dbReference type="ARBA" id="ARBA00022475"/>
    </source>
</evidence>
<evidence type="ECO:0000256" key="3">
    <source>
        <dbReference type="ARBA" id="ARBA00022692"/>
    </source>
</evidence>
<keyword evidence="6" id="KW-0739">Sodium transport</keyword>
<keyword evidence="6" id="KW-0050">Antiport</keyword>
<dbReference type="InterPro" id="IPR001853">
    <property type="entry name" value="DSBA-like_thioredoxin_dom"/>
</dbReference>
<evidence type="ECO:0000313" key="9">
    <source>
        <dbReference type="Proteomes" id="UP000305888"/>
    </source>
</evidence>
<gene>
    <name evidence="6 8" type="primary">nhaA</name>
    <name evidence="8" type="ORF">FDP22_22555</name>
</gene>
<evidence type="ECO:0000259" key="7">
    <source>
        <dbReference type="Pfam" id="PF01323"/>
    </source>
</evidence>
<dbReference type="HAMAP" id="MF_01844">
    <property type="entry name" value="NhaA"/>
    <property type="match status" value="1"/>
</dbReference>
<dbReference type="RefSeq" id="WP_138576889.1">
    <property type="nucleotide sequence ID" value="NZ_CP040821.1"/>
</dbReference>
<comment type="similarity">
    <text evidence="6">Belongs to the NhaA Na(+)/H(+) (TC 2.A.33) antiporter family.</text>
</comment>
<comment type="subcellular location">
    <subcellularLocation>
        <location evidence="1">Cell inner membrane</location>
        <topology evidence="1">Multi-pass membrane protein</topology>
    </subcellularLocation>
    <subcellularLocation>
        <location evidence="6">Cell membrane</location>
        <topology evidence="6">Multi-pass membrane protein</topology>
    </subcellularLocation>
</comment>
<keyword evidence="9" id="KW-1185">Reference proteome</keyword>
<dbReference type="Proteomes" id="UP000305888">
    <property type="component" value="Plasmid pD4M1C"/>
</dbReference>
<proteinExistence type="inferred from homology"/>
<evidence type="ECO:0000256" key="5">
    <source>
        <dbReference type="ARBA" id="ARBA00023136"/>
    </source>
</evidence>
<keyword evidence="8" id="KW-0614">Plasmid</keyword>
<feature type="transmembrane region" description="Helical" evidence="6">
    <location>
        <begin position="274"/>
        <end position="294"/>
    </location>
</feature>
<dbReference type="GO" id="GO:0016491">
    <property type="term" value="F:oxidoreductase activity"/>
    <property type="evidence" value="ECO:0007669"/>
    <property type="project" value="InterPro"/>
</dbReference>
<evidence type="ECO:0000256" key="6">
    <source>
        <dbReference type="HAMAP-Rule" id="MF_01844"/>
    </source>
</evidence>
<feature type="transmembrane region" description="Helical" evidence="6">
    <location>
        <begin position="233"/>
        <end position="254"/>
    </location>
</feature>
<dbReference type="Gene3D" id="1.20.1530.10">
    <property type="entry name" value="Na+/H+ antiporter like domain"/>
    <property type="match status" value="1"/>
</dbReference>
<accession>A0A5B8G5N0</accession>
<feature type="transmembrane region" description="Helical" evidence="6">
    <location>
        <begin position="477"/>
        <end position="495"/>
    </location>
</feature>
<dbReference type="InterPro" id="IPR036249">
    <property type="entry name" value="Thioredoxin-like_sf"/>
</dbReference>
<evidence type="ECO:0000256" key="1">
    <source>
        <dbReference type="ARBA" id="ARBA00004429"/>
    </source>
</evidence>
<dbReference type="Pfam" id="PF06965">
    <property type="entry name" value="Na_H_antiport_1"/>
    <property type="match status" value="1"/>
</dbReference>
<dbReference type="InterPro" id="IPR023171">
    <property type="entry name" value="Na/H_antiporter_dom_sf"/>
</dbReference>
<keyword evidence="6" id="KW-0813">Transport</keyword>
<comment type="catalytic activity">
    <reaction evidence="6">
        <text>Na(+)(in) + 2 H(+)(out) = Na(+)(out) + 2 H(+)(in)</text>
        <dbReference type="Rhea" id="RHEA:29251"/>
        <dbReference type="ChEBI" id="CHEBI:15378"/>
        <dbReference type="ChEBI" id="CHEBI:29101"/>
    </reaction>
</comment>
<feature type="transmembrane region" description="Helical" evidence="6">
    <location>
        <begin position="578"/>
        <end position="598"/>
    </location>
</feature>
<feature type="transmembrane region" description="Helical" evidence="6">
    <location>
        <begin position="387"/>
        <end position="415"/>
    </location>
</feature>
<dbReference type="SUPFAM" id="SSF52833">
    <property type="entry name" value="Thioredoxin-like"/>
    <property type="match status" value="1"/>
</dbReference>